<accession>A0A212LYE5</accession>
<evidence type="ECO:0000313" key="1">
    <source>
        <dbReference type="EMBL" id="SCM82510.1"/>
    </source>
</evidence>
<proteinExistence type="predicted"/>
<dbReference type="EMBL" id="FMJE01000005">
    <property type="protein sequence ID" value="SCM82510.1"/>
    <property type="molecule type" value="Genomic_DNA"/>
</dbReference>
<evidence type="ECO:0008006" key="2">
    <source>
        <dbReference type="Google" id="ProtNLM"/>
    </source>
</evidence>
<reference evidence="1" key="1">
    <citation type="submission" date="2016-08" db="EMBL/GenBank/DDBJ databases">
        <authorList>
            <person name="Seilhamer J.J."/>
        </authorList>
    </citation>
    <scope>NUCLEOTIDE SEQUENCE</scope>
    <source>
        <strain evidence="1">86</strain>
    </source>
</reference>
<dbReference type="AlphaFoldDB" id="A0A212LYE5"/>
<protein>
    <recommendedName>
        <fullName evidence="2">Restriction endonuclease type IV Mrr domain-containing protein</fullName>
    </recommendedName>
</protein>
<name>A0A212LYE5_9FIRM</name>
<organism evidence="1">
    <name type="scientific">uncultured Sporomusa sp</name>
    <dbReference type="NCBI Taxonomy" id="307249"/>
    <lineage>
        <taxon>Bacteria</taxon>
        <taxon>Bacillati</taxon>
        <taxon>Bacillota</taxon>
        <taxon>Negativicutes</taxon>
        <taxon>Selenomonadales</taxon>
        <taxon>Sporomusaceae</taxon>
        <taxon>Sporomusa</taxon>
        <taxon>environmental samples</taxon>
    </lineage>
</organism>
<gene>
    <name evidence="1" type="ORF">KL86SPO_50281</name>
</gene>
<sequence>MDTKLYYEQVVRDIYEAIGRGTSVQTLAVRHNSLLQGKTSEHQTDVYWEFNDGELTYKTVIQARETATLDELFALLRIIRDIPGHTVGVLVTQPVYKKDIKDMADSAGIILYELFAPAAQDIVEPVIEHVRINVDKEWVKHEKEKAGIGDEQVQVMHQPKYAFIYDGQGHCVDSVQGIFDSYSKQRQGMPAGEKQAIAHTFQSPAFLQTNHALVPFVKLTSIEFDLEFAKVNELPGEEMVEYILSKVFRYFGR</sequence>